<evidence type="ECO:0000313" key="5">
    <source>
        <dbReference type="EMBL" id="MFC6955735.1"/>
    </source>
</evidence>
<dbReference type="InterPro" id="IPR025997">
    <property type="entry name" value="SBP_2_dom"/>
</dbReference>
<evidence type="ECO:0000256" key="2">
    <source>
        <dbReference type="ARBA" id="ARBA00007639"/>
    </source>
</evidence>
<dbReference type="PANTHER" id="PTHR46847">
    <property type="entry name" value="D-ALLOSE-BINDING PERIPLASMIC PROTEIN-RELATED"/>
    <property type="match status" value="1"/>
</dbReference>
<dbReference type="RefSeq" id="WP_382352515.1">
    <property type="nucleotide sequence ID" value="NZ_JBHMBP010000004.1"/>
</dbReference>
<gene>
    <name evidence="5" type="ORF">ACFQS3_00860</name>
</gene>
<comment type="subcellular location">
    <subcellularLocation>
        <location evidence="1">Cell envelope</location>
    </subcellularLocation>
</comment>
<evidence type="ECO:0000256" key="3">
    <source>
        <dbReference type="ARBA" id="ARBA00022729"/>
    </source>
</evidence>
<organism evidence="5 6">
    <name type="scientific">Glycomyces mayteni</name>
    <dbReference type="NCBI Taxonomy" id="543887"/>
    <lineage>
        <taxon>Bacteria</taxon>
        <taxon>Bacillati</taxon>
        <taxon>Actinomycetota</taxon>
        <taxon>Actinomycetes</taxon>
        <taxon>Glycomycetales</taxon>
        <taxon>Glycomycetaceae</taxon>
        <taxon>Glycomyces</taxon>
    </lineage>
</organism>
<evidence type="ECO:0000313" key="6">
    <source>
        <dbReference type="Proteomes" id="UP001596470"/>
    </source>
</evidence>
<dbReference type="Pfam" id="PF13407">
    <property type="entry name" value="Peripla_BP_4"/>
    <property type="match status" value="1"/>
</dbReference>
<keyword evidence="3" id="KW-0732">Signal</keyword>
<dbReference type="InterPro" id="IPR028082">
    <property type="entry name" value="Peripla_BP_I"/>
</dbReference>
<comment type="similarity">
    <text evidence="2">Belongs to the bacterial solute-binding protein 2 family.</text>
</comment>
<evidence type="ECO:0000259" key="4">
    <source>
        <dbReference type="Pfam" id="PF13407"/>
    </source>
</evidence>
<dbReference type="Proteomes" id="UP001596470">
    <property type="component" value="Unassembled WGS sequence"/>
</dbReference>
<sequence>MMKRRAVLAGAPGALLLIAGCGDDATEGLDPDKPYIALVSKGFQHQFWQAVQEGAEQAAEEFGVEITFEGPDSESEVAQQIDMLQTALDRDPDAIGFAALDSQAAAPLMTEAESRGVPVIAFDSGVDSDVPVTTASTDNLAAAALAAEHLVELIGGAGKIALVVHDQTSVTGVQRRDGFTEWVEANAPDVEIVSVQYGGGDQLESTNIATAIIEGNPDLKGLYGANEGSAIGVINAVQELDRVGEIQVVGFDSGQAQIDAIRDGVMAGAITQNPVGIGYETVKAAVAAINGEDLPETIDTGFYWYDATNIDDAEIQAVLYE</sequence>
<protein>
    <submittedName>
        <fullName evidence="5">ABC transporter substrate-binding protein</fullName>
    </submittedName>
</protein>
<dbReference type="CDD" id="cd20005">
    <property type="entry name" value="PBP1_ABC_sugar_binding-like"/>
    <property type="match status" value="1"/>
</dbReference>
<keyword evidence="6" id="KW-1185">Reference proteome</keyword>
<accession>A0ABW2D0I6</accession>
<dbReference type="PANTHER" id="PTHR46847:SF1">
    <property type="entry name" value="D-ALLOSE-BINDING PERIPLASMIC PROTEIN-RELATED"/>
    <property type="match status" value="1"/>
</dbReference>
<feature type="domain" description="Periplasmic binding protein" evidence="4">
    <location>
        <begin position="36"/>
        <end position="292"/>
    </location>
</feature>
<dbReference type="SUPFAM" id="SSF53822">
    <property type="entry name" value="Periplasmic binding protein-like I"/>
    <property type="match status" value="1"/>
</dbReference>
<dbReference type="PROSITE" id="PS51257">
    <property type="entry name" value="PROKAR_LIPOPROTEIN"/>
    <property type="match status" value="1"/>
</dbReference>
<dbReference type="EMBL" id="JBHSYS010000001">
    <property type="protein sequence ID" value="MFC6955735.1"/>
    <property type="molecule type" value="Genomic_DNA"/>
</dbReference>
<evidence type="ECO:0000256" key="1">
    <source>
        <dbReference type="ARBA" id="ARBA00004196"/>
    </source>
</evidence>
<proteinExistence type="inferred from homology"/>
<comment type="caution">
    <text evidence="5">The sequence shown here is derived from an EMBL/GenBank/DDBJ whole genome shotgun (WGS) entry which is preliminary data.</text>
</comment>
<reference evidence="6" key="1">
    <citation type="journal article" date="2019" name="Int. J. Syst. Evol. Microbiol.">
        <title>The Global Catalogue of Microorganisms (GCM) 10K type strain sequencing project: providing services to taxonomists for standard genome sequencing and annotation.</title>
        <authorList>
            <consortium name="The Broad Institute Genomics Platform"/>
            <consortium name="The Broad Institute Genome Sequencing Center for Infectious Disease"/>
            <person name="Wu L."/>
            <person name="Ma J."/>
        </authorList>
    </citation>
    <scope>NUCLEOTIDE SEQUENCE [LARGE SCALE GENOMIC DNA]</scope>
    <source>
        <strain evidence="6">KACC 12634</strain>
    </source>
</reference>
<name>A0ABW2D0I6_9ACTN</name>
<dbReference type="Gene3D" id="3.40.50.2300">
    <property type="match status" value="2"/>
</dbReference>